<gene>
    <name evidence="2 4" type="ORF">BDZ99DRAFT_566541</name>
</gene>
<evidence type="ECO:0000256" key="1">
    <source>
        <dbReference type="SAM" id="MobiDB-lite"/>
    </source>
</evidence>
<accession>A0A6A6Z2U7</accession>
<name>A0A6A6Z2U7_9PEZI</name>
<proteinExistence type="predicted"/>
<dbReference type="RefSeq" id="XP_033581521.1">
    <property type="nucleotide sequence ID" value="XM_033727593.1"/>
</dbReference>
<reference evidence="4" key="3">
    <citation type="submission" date="2025-04" db="UniProtKB">
        <authorList>
            <consortium name="RefSeq"/>
        </authorList>
    </citation>
    <scope>IDENTIFICATION</scope>
    <source>
        <strain evidence="4">CBS 304.34</strain>
    </source>
</reference>
<keyword evidence="3" id="KW-1185">Reference proteome</keyword>
<feature type="compositionally biased region" description="Polar residues" evidence="1">
    <location>
        <begin position="1"/>
        <end position="21"/>
    </location>
</feature>
<dbReference type="AlphaFoldDB" id="A0A6A6Z2U7"/>
<organism evidence="2">
    <name type="scientific">Mytilinidion resinicola</name>
    <dbReference type="NCBI Taxonomy" id="574789"/>
    <lineage>
        <taxon>Eukaryota</taxon>
        <taxon>Fungi</taxon>
        <taxon>Dikarya</taxon>
        <taxon>Ascomycota</taxon>
        <taxon>Pezizomycotina</taxon>
        <taxon>Dothideomycetes</taxon>
        <taxon>Pleosporomycetidae</taxon>
        <taxon>Mytilinidiales</taxon>
        <taxon>Mytilinidiaceae</taxon>
        <taxon>Mytilinidion</taxon>
    </lineage>
</organism>
<evidence type="ECO:0000313" key="4">
    <source>
        <dbReference type="RefSeq" id="XP_033581521.1"/>
    </source>
</evidence>
<reference evidence="2 4" key="1">
    <citation type="journal article" date="2020" name="Stud. Mycol.">
        <title>101 Dothideomycetes genomes: a test case for predicting lifestyles and emergence of pathogens.</title>
        <authorList>
            <person name="Haridas S."/>
            <person name="Albert R."/>
            <person name="Binder M."/>
            <person name="Bloem J."/>
            <person name="Labutti K."/>
            <person name="Salamov A."/>
            <person name="Andreopoulos B."/>
            <person name="Baker S."/>
            <person name="Barry K."/>
            <person name="Bills G."/>
            <person name="Bluhm B."/>
            <person name="Cannon C."/>
            <person name="Castanera R."/>
            <person name="Culley D."/>
            <person name="Daum C."/>
            <person name="Ezra D."/>
            <person name="Gonzalez J."/>
            <person name="Henrissat B."/>
            <person name="Kuo A."/>
            <person name="Liang C."/>
            <person name="Lipzen A."/>
            <person name="Lutzoni F."/>
            <person name="Magnuson J."/>
            <person name="Mondo S."/>
            <person name="Nolan M."/>
            <person name="Ohm R."/>
            <person name="Pangilinan J."/>
            <person name="Park H.-J."/>
            <person name="Ramirez L."/>
            <person name="Alfaro M."/>
            <person name="Sun H."/>
            <person name="Tritt A."/>
            <person name="Yoshinaga Y."/>
            <person name="Zwiers L.-H."/>
            <person name="Turgeon B."/>
            <person name="Goodwin S."/>
            <person name="Spatafora J."/>
            <person name="Crous P."/>
            <person name="Grigoriev I."/>
        </authorList>
    </citation>
    <scope>NUCLEOTIDE SEQUENCE</scope>
    <source>
        <strain evidence="2 4">CBS 304.34</strain>
    </source>
</reference>
<dbReference type="GeneID" id="54468486"/>
<evidence type="ECO:0000313" key="2">
    <source>
        <dbReference type="EMBL" id="KAF2814557.1"/>
    </source>
</evidence>
<dbReference type="OrthoDB" id="3783232at2759"/>
<dbReference type="EMBL" id="MU003694">
    <property type="protein sequence ID" value="KAF2814557.1"/>
    <property type="molecule type" value="Genomic_DNA"/>
</dbReference>
<protein>
    <submittedName>
        <fullName evidence="2 4">Uncharacterized protein</fullName>
    </submittedName>
</protein>
<reference evidence="4" key="2">
    <citation type="submission" date="2020-04" db="EMBL/GenBank/DDBJ databases">
        <authorList>
            <consortium name="NCBI Genome Project"/>
        </authorList>
    </citation>
    <scope>NUCLEOTIDE SEQUENCE</scope>
    <source>
        <strain evidence="4">CBS 304.34</strain>
    </source>
</reference>
<dbReference type="Proteomes" id="UP000504636">
    <property type="component" value="Unplaced"/>
</dbReference>
<feature type="region of interest" description="Disordered" evidence="1">
    <location>
        <begin position="1"/>
        <end position="44"/>
    </location>
</feature>
<evidence type="ECO:0000313" key="3">
    <source>
        <dbReference type="Proteomes" id="UP000504636"/>
    </source>
</evidence>
<sequence length="204" mass="22915">MATSDPMATSNPPQTSQSTNDPNDETPTHLSSIPDPGPHINGHLVATGIWSDGKRKMYVHASGKSTMNHACISYYPCRNAAVVRRNGDDRSPSTCEQEHGWVRNVHVLNQICTGTGVTIKPTQAQTFDHWRGEVLDQLRNNPGFTDYLSLLSWTGWEAVDGDYRLYFMTHERSAVNGNWNMCVGRDRNNPRIFKLDRMAKQAKL</sequence>